<reference evidence="6 8" key="2">
    <citation type="submission" date="2018-12" db="EMBL/GenBank/DDBJ databases">
        <authorList>
            <consortium name="Pathogen Informatics"/>
        </authorList>
    </citation>
    <scope>NUCLEOTIDE SEQUENCE [LARGE SCALE GENOMIC DNA]</scope>
    <source>
        <strain evidence="6 8">NCTC12735</strain>
        <plasmid evidence="8">13</plasmid>
    </source>
</reference>
<dbReference type="SUPFAM" id="SSF47226">
    <property type="entry name" value="Histidine-containing phosphotransfer domain, HPT domain"/>
    <property type="match status" value="1"/>
</dbReference>
<gene>
    <name evidence="5" type="ORF">Lade_1576</name>
    <name evidence="6" type="ORF">NCTC12735_01058</name>
</gene>
<evidence type="ECO:0000256" key="3">
    <source>
        <dbReference type="SAM" id="MobiDB-lite"/>
    </source>
</evidence>
<dbReference type="Proteomes" id="UP000281170">
    <property type="component" value="Plasmid 13"/>
</dbReference>
<dbReference type="Pfam" id="PF01627">
    <property type="entry name" value="Hpt"/>
    <property type="match status" value="1"/>
</dbReference>
<dbReference type="STRING" id="45056.Lade_1576"/>
<dbReference type="GO" id="GO:0000160">
    <property type="term" value="P:phosphorelay signal transduction system"/>
    <property type="evidence" value="ECO:0007669"/>
    <property type="project" value="UniProtKB-KW"/>
</dbReference>
<keyword evidence="2" id="KW-0597">Phosphoprotein</keyword>
<keyword evidence="1" id="KW-0902">Two-component regulatory system</keyword>
<organism evidence="5 7">
    <name type="scientific">Legionella adelaidensis</name>
    <dbReference type="NCBI Taxonomy" id="45056"/>
    <lineage>
        <taxon>Bacteria</taxon>
        <taxon>Pseudomonadati</taxon>
        <taxon>Pseudomonadota</taxon>
        <taxon>Gammaproteobacteria</taxon>
        <taxon>Legionellales</taxon>
        <taxon>Legionellaceae</taxon>
        <taxon>Legionella</taxon>
    </lineage>
</organism>
<sequence length="154" mass="17663">MSNSSANEVNQKGEPLDENSGYLKDLPQNEENLFQLDDFKLFDVDEAISLNASKDSLYTVLKMMIDESLLNSDVEKMKAAYEKGDWESVQKLAHKIKGGAVYIGATRMKMACQYLERYWKVGKRTLLEKLYQQTLLVIDETLKAISIWLTKEAR</sequence>
<feature type="compositionally biased region" description="Polar residues" evidence="3">
    <location>
        <begin position="1"/>
        <end position="10"/>
    </location>
</feature>
<evidence type="ECO:0000256" key="2">
    <source>
        <dbReference type="PROSITE-ProRule" id="PRU00110"/>
    </source>
</evidence>
<evidence type="ECO:0000313" key="6">
    <source>
        <dbReference type="EMBL" id="VEH85428.1"/>
    </source>
</evidence>
<keyword evidence="5" id="KW-0418">Kinase</keyword>
<dbReference type="OrthoDB" id="5634458at2"/>
<dbReference type="InterPro" id="IPR036641">
    <property type="entry name" value="HPT_dom_sf"/>
</dbReference>
<dbReference type="Proteomes" id="UP000054859">
    <property type="component" value="Unassembled WGS sequence"/>
</dbReference>
<geneLocation type="plasmid" evidence="6 8">
    <name>13</name>
</geneLocation>
<dbReference type="InterPro" id="IPR008207">
    <property type="entry name" value="Sig_transdc_His_kin_Hpt_dom"/>
</dbReference>
<proteinExistence type="predicted"/>
<dbReference type="Gene3D" id="1.20.120.160">
    <property type="entry name" value="HPT domain"/>
    <property type="match status" value="1"/>
</dbReference>
<evidence type="ECO:0000259" key="4">
    <source>
        <dbReference type="PROSITE" id="PS50894"/>
    </source>
</evidence>
<name>A0A0W0R207_9GAMM</name>
<dbReference type="EMBL" id="LNKA01000010">
    <property type="protein sequence ID" value="KTC65053.1"/>
    <property type="molecule type" value="Genomic_DNA"/>
</dbReference>
<dbReference type="RefSeq" id="WP_058462655.1">
    <property type="nucleotide sequence ID" value="NZ_CAAAHS010000009.1"/>
</dbReference>
<keyword evidence="5" id="KW-0808">Transferase</keyword>
<evidence type="ECO:0000313" key="8">
    <source>
        <dbReference type="Proteomes" id="UP000281170"/>
    </source>
</evidence>
<keyword evidence="6" id="KW-0614">Plasmid</keyword>
<dbReference type="AlphaFoldDB" id="A0A0W0R207"/>
<keyword evidence="7" id="KW-1185">Reference proteome</keyword>
<reference evidence="5 7" key="1">
    <citation type="submission" date="2015-11" db="EMBL/GenBank/DDBJ databases">
        <title>Identification of large and diverse effector repertoires of 38 Legionella species.</title>
        <authorList>
            <person name="Burstein D."/>
            <person name="Amaro F."/>
            <person name="Zusman T."/>
            <person name="Lifshitz Z."/>
            <person name="Cohen O."/>
            <person name="Gilbert J.A."/>
            <person name="Pupko T."/>
            <person name="Shuman H.A."/>
            <person name="Segal G."/>
        </authorList>
    </citation>
    <scope>NUCLEOTIDE SEQUENCE [LARGE SCALE GENOMIC DNA]</scope>
    <source>
        <strain evidence="5 7">1762-AUS-E</strain>
    </source>
</reference>
<dbReference type="PROSITE" id="PS50894">
    <property type="entry name" value="HPT"/>
    <property type="match status" value="1"/>
</dbReference>
<evidence type="ECO:0000256" key="1">
    <source>
        <dbReference type="ARBA" id="ARBA00023012"/>
    </source>
</evidence>
<protein>
    <submittedName>
        <fullName evidence="5">Sensory histidine-kinase / response regulator</fullName>
        <ecNumber evidence="5">2.7.13.3</ecNumber>
    </submittedName>
</protein>
<evidence type="ECO:0000313" key="7">
    <source>
        <dbReference type="Proteomes" id="UP000054859"/>
    </source>
</evidence>
<evidence type="ECO:0000313" key="5">
    <source>
        <dbReference type="EMBL" id="KTC65053.1"/>
    </source>
</evidence>
<dbReference type="CDD" id="cd00088">
    <property type="entry name" value="HPT"/>
    <property type="match status" value="1"/>
</dbReference>
<dbReference type="EC" id="2.7.13.3" evidence="5"/>
<dbReference type="EMBL" id="LR134422">
    <property type="protein sequence ID" value="VEH85428.1"/>
    <property type="molecule type" value="Genomic_DNA"/>
</dbReference>
<dbReference type="KEGG" id="ladl:NCTC12735_01058"/>
<dbReference type="GO" id="GO:0004673">
    <property type="term" value="F:protein histidine kinase activity"/>
    <property type="evidence" value="ECO:0007669"/>
    <property type="project" value="UniProtKB-EC"/>
</dbReference>
<dbReference type="PATRIC" id="fig|45056.6.peg.1626"/>
<feature type="region of interest" description="Disordered" evidence="3">
    <location>
        <begin position="1"/>
        <end position="22"/>
    </location>
</feature>
<accession>A0A0W0R207</accession>
<feature type="domain" description="HPt" evidence="4">
    <location>
        <begin position="55"/>
        <end position="145"/>
    </location>
</feature>
<feature type="modified residue" description="Phosphohistidine" evidence="2">
    <location>
        <position position="94"/>
    </location>
</feature>